<evidence type="ECO:0000313" key="10">
    <source>
        <dbReference type="EMBL" id="CCO19895.1"/>
    </source>
</evidence>
<dbReference type="SUPFAM" id="SSF63380">
    <property type="entry name" value="Riboflavin synthase domain-like"/>
    <property type="match status" value="1"/>
</dbReference>
<dbReference type="PROSITE" id="PS51384">
    <property type="entry name" value="FAD_FR"/>
    <property type="match status" value="1"/>
</dbReference>
<evidence type="ECO:0000256" key="2">
    <source>
        <dbReference type="ARBA" id="ARBA00001974"/>
    </source>
</evidence>
<dbReference type="InterPro" id="IPR017938">
    <property type="entry name" value="Riboflavin_synthase-like_b-brl"/>
</dbReference>
<dbReference type="PANTHER" id="PTHR19384:SF10">
    <property type="entry name" value="NADPH-DEPENDENT DIFLAVIN OXIDOREDUCTASE 1"/>
    <property type="match status" value="1"/>
</dbReference>
<dbReference type="InterPro" id="IPR001094">
    <property type="entry name" value="Flavdoxin-like"/>
</dbReference>
<keyword evidence="7" id="KW-0560">Oxidoreductase</keyword>
<dbReference type="SUPFAM" id="SSF52343">
    <property type="entry name" value="Ferredoxin reductase-like, C-terminal NADP-linked domain"/>
    <property type="match status" value="1"/>
</dbReference>
<dbReference type="InterPro" id="IPR017927">
    <property type="entry name" value="FAD-bd_FR_type"/>
</dbReference>
<dbReference type="eggNOG" id="KOG1159">
    <property type="taxonomic scope" value="Eukaryota"/>
</dbReference>
<sequence length="642" mass="72609">MLVNMKILYATETGNARDVAERVARECSRQSIKISLTSIDAYDARQLPKEDKNILLFVCSTMGQGDPPKSFEKFWKFLLKKNLPLSTSLLNLKFAVFGLGDSSYEKYNFVAKKLFRRLEQLGGESVIELGLGDDQHFSGYDGGLDQWLETLYVKIFGSEFYREKIIGFKDKLDVCPVEVSVVVRDGDGDGVGSVDGVNDDDDAPVETRRGVMRAVDSMATEEVSDDNNGTYWRALKVMKNECCTSESAVRQVHHIELDNRYTDVHDFSPGEVLEVLPCSRSAIGREVLDLLTNSIVVKDGDNGYRAILDAENLVVSVSSSGSSSKNSRYICRAKYLVAYFLDCFSASPRSYFFEVCAYFAKDPLEKEKLQHFASPEGRADCYQYCQRERRSVKEFFEEFTSVKLPLEWLLHVAPKLKPRQFSISSSPSQHKNSDGTHVDLISITVAVAKWTTPLKRLRSGLCSTWMAEKLRTSDVVYARVVKNGGLPYSHTGSMILIGPGTGAAPFRSFILERCSRRNFDDKILMFFGCRRKAEDNLYETDWENVEKWSQGNIKVVTAFSREQENKVYVQDKIRGDSSKEVWDLISRCEAKIFVAGSSEDMPARVREAIRDVCAKEGGMDKESATRYIAELEAKKRYFVEAW</sequence>
<evidence type="ECO:0000256" key="3">
    <source>
        <dbReference type="ARBA" id="ARBA00022630"/>
    </source>
</evidence>
<reference evidence="10 11" key="1">
    <citation type="submission" date="2011-10" db="EMBL/GenBank/DDBJ databases">
        <authorList>
            <person name="Genoscope - CEA"/>
        </authorList>
    </citation>
    <scope>NUCLEOTIDE SEQUENCE [LARGE SCALE GENOMIC DNA]</scope>
    <source>
        <strain evidence="10 11">RCC 1105</strain>
    </source>
</reference>
<evidence type="ECO:0000259" key="9">
    <source>
        <dbReference type="PROSITE" id="PS51384"/>
    </source>
</evidence>
<keyword evidence="4" id="KW-0288">FMN</keyword>
<gene>
    <name evidence="10" type="ordered locus">Bathy15g00800</name>
</gene>
<dbReference type="STRING" id="41875.K8F527"/>
<evidence type="ECO:0000256" key="1">
    <source>
        <dbReference type="ARBA" id="ARBA00001917"/>
    </source>
</evidence>
<keyword evidence="3" id="KW-0285">Flavoprotein</keyword>
<dbReference type="Gene3D" id="2.40.30.10">
    <property type="entry name" value="Translation factors"/>
    <property type="match status" value="1"/>
</dbReference>
<dbReference type="OrthoDB" id="1856718at2759"/>
<dbReference type="GO" id="GO:0010181">
    <property type="term" value="F:FMN binding"/>
    <property type="evidence" value="ECO:0007669"/>
    <property type="project" value="InterPro"/>
</dbReference>
<evidence type="ECO:0000256" key="4">
    <source>
        <dbReference type="ARBA" id="ARBA00022643"/>
    </source>
</evidence>
<dbReference type="KEGG" id="bpg:Bathy15g00800"/>
<dbReference type="Pfam" id="PF00258">
    <property type="entry name" value="Flavodoxin_1"/>
    <property type="match status" value="1"/>
</dbReference>
<dbReference type="PANTHER" id="PTHR19384">
    <property type="entry name" value="NITRIC OXIDE SYNTHASE-RELATED"/>
    <property type="match status" value="1"/>
</dbReference>
<comment type="cofactor">
    <cofactor evidence="1">
        <name>FMN</name>
        <dbReference type="ChEBI" id="CHEBI:58210"/>
    </cofactor>
</comment>
<accession>K8F527</accession>
<protein>
    <recommendedName>
        <fullName evidence="12">NADPH-dependent diflavin oxidoreductase 1</fullName>
    </recommendedName>
</protein>
<comment type="cofactor">
    <cofactor evidence="2">
        <name>FAD</name>
        <dbReference type="ChEBI" id="CHEBI:57692"/>
    </cofactor>
</comment>
<dbReference type="SUPFAM" id="SSF52218">
    <property type="entry name" value="Flavoproteins"/>
    <property type="match status" value="1"/>
</dbReference>
<keyword evidence="5" id="KW-0274">FAD</keyword>
<dbReference type="GeneID" id="19011573"/>
<dbReference type="InterPro" id="IPR003097">
    <property type="entry name" value="CysJ-like_FAD-binding"/>
</dbReference>
<feature type="domain" description="Flavodoxin-like" evidence="8">
    <location>
        <begin position="5"/>
        <end position="152"/>
    </location>
</feature>
<feature type="domain" description="FAD-binding FR-type" evidence="9">
    <location>
        <begin position="230"/>
        <end position="489"/>
    </location>
</feature>
<dbReference type="FunFam" id="3.40.50.80:FF:000032">
    <property type="entry name" value="NADPH-dependent diflavin oxidoreductase 1"/>
    <property type="match status" value="1"/>
</dbReference>
<evidence type="ECO:0000256" key="6">
    <source>
        <dbReference type="ARBA" id="ARBA00022857"/>
    </source>
</evidence>
<proteinExistence type="predicted"/>
<dbReference type="AlphaFoldDB" id="K8F527"/>
<dbReference type="InterPro" id="IPR001433">
    <property type="entry name" value="OxRdtase_FAD/NAD-bd"/>
</dbReference>
<dbReference type="RefSeq" id="XP_007508809.1">
    <property type="nucleotide sequence ID" value="XM_007508747.1"/>
</dbReference>
<keyword evidence="11" id="KW-1185">Reference proteome</keyword>
<evidence type="ECO:0000256" key="7">
    <source>
        <dbReference type="ARBA" id="ARBA00023002"/>
    </source>
</evidence>
<dbReference type="PRINTS" id="PR00369">
    <property type="entry name" value="FLAVODOXIN"/>
</dbReference>
<dbReference type="InterPro" id="IPR039261">
    <property type="entry name" value="FNR_nucleotide-bd"/>
</dbReference>
<dbReference type="PRINTS" id="PR00371">
    <property type="entry name" value="FPNCR"/>
</dbReference>
<dbReference type="GO" id="GO:0050660">
    <property type="term" value="F:flavin adenine dinucleotide binding"/>
    <property type="evidence" value="ECO:0007669"/>
    <property type="project" value="TreeGrafter"/>
</dbReference>
<dbReference type="InterPro" id="IPR008254">
    <property type="entry name" value="Flavodoxin/NO_synth"/>
</dbReference>
<evidence type="ECO:0000256" key="5">
    <source>
        <dbReference type="ARBA" id="ARBA00022827"/>
    </source>
</evidence>
<evidence type="ECO:0000313" key="11">
    <source>
        <dbReference type="Proteomes" id="UP000198341"/>
    </source>
</evidence>
<dbReference type="Gene3D" id="3.40.50.80">
    <property type="entry name" value="Nucleotide-binding domain of ferredoxin-NADP reductase (FNR) module"/>
    <property type="match status" value="1"/>
</dbReference>
<dbReference type="EMBL" id="FO082264">
    <property type="protein sequence ID" value="CCO19895.1"/>
    <property type="molecule type" value="Genomic_DNA"/>
</dbReference>
<dbReference type="InterPro" id="IPR029039">
    <property type="entry name" value="Flavoprotein-like_sf"/>
</dbReference>
<dbReference type="GO" id="GO:0016491">
    <property type="term" value="F:oxidoreductase activity"/>
    <property type="evidence" value="ECO:0007669"/>
    <property type="project" value="UniProtKB-KW"/>
</dbReference>
<organism evidence="10 11">
    <name type="scientific">Bathycoccus prasinos</name>
    <dbReference type="NCBI Taxonomy" id="41875"/>
    <lineage>
        <taxon>Eukaryota</taxon>
        <taxon>Viridiplantae</taxon>
        <taxon>Chlorophyta</taxon>
        <taxon>Mamiellophyceae</taxon>
        <taxon>Mamiellales</taxon>
        <taxon>Bathycoccaceae</taxon>
        <taxon>Bathycoccus</taxon>
    </lineage>
</organism>
<dbReference type="Pfam" id="PF00175">
    <property type="entry name" value="NAD_binding_1"/>
    <property type="match status" value="1"/>
</dbReference>
<evidence type="ECO:0008006" key="12">
    <source>
        <dbReference type="Google" id="ProtNLM"/>
    </source>
</evidence>
<dbReference type="InterPro" id="IPR001709">
    <property type="entry name" value="Flavoprot_Pyr_Nucl_cyt_Rdtase"/>
</dbReference>
<dbReference type="Proteomes" id="UP000198341">
    <property type="component" value="Chromosome 15"/>
</dbReference>
<dbReference type="InterPro" id="IPR023173">
    <property type="entry name" value="NADPH_Cyt_P450_Rdtase_alpha"/>
</dbReference>
<keyword evidence="6" id="KW-0521">NADP</keyword>
<dbReference type="Gene3D" id="3.40.50.360">
    <property type="match status" value="1"/>
</dbReference>
<dbReference type="GO" id="GO:0005829">
    <property type="term" value="C:cytosol"/>
    <property type="evidence" value="ECO:0007669"/>
    <property type="project" value="TreeGrafter"/>
</dbReference>
<dbReference type="PROSITE" id="PS50902">
    <property type="entry name" value="FLAVODOXIN_LIKE"/>
    <property type="match status" value="1"/>
</dbReference>
<dbReference type="Pfam" id="PF00667">
    <property type="entry name" value="FAD_binding_1"/>
    <property type="match status" value="1"/>
</dbReference>
<dbReference type="Gene3D" id="1.20.990.10">
    <property type="entry name" value="NADPH-cytochrome p450 Reductase, Chain A, domain 3"/>
    <property type="match status" value="1"/>
</dbReference>
<name>K8F527_9CHLO</name>
<evidence type="ECO:0000259" key="8">
    <source>
        <dbReference type="PROSITE" id="PS50902"/>
    </source>
</evidence>